<accession>B4JRI6</accession>
<protein>
    <submittedName>
        <fullName evidence="2">GH20811</fullName>
    </submittedName>
</protein>
<dbReference type="Proteomes" id="UP000001070">
    <property type="component" value="Unassembled WGS sequence"/>
</dbReference>
<dbReference type="Gene3D" id="4.10.410.10">
    <property type="entry name" value="Pancreatic trypsin inhibitor Kunitz domain"/>
    <property type="match status" value="1"/>
</dbReference>
<dbReference type="AlphaFoldDB" id="B4JRI6"/>
<dbReference type="HOGENOM" id="CLU_2075556_0_0_1"/>
<proteinExistence type="predicted"/>
<evidence type="ECO:0000256" key="1">
    <source>
        <dbReference type="SAM" id="MobiDB-lite"/>
    </source>
</evidence>
<dbReference type="InterPro" id="IPR036880">
    <property type="entry name" value="Kunitz_BPTI_sf"/>
</dbReference>
<name>B4JRI6_DROGR</name>
<feature type="compositionally biased region" description="Basic and acidic residues" evidence="1">
    <location>
        <begin position="95"/>
        <end position="118"/>
    </location>
</feature>
<keyword evidence="3" id="KW-1185">Reference proteome</keyword>
<evidence type="ECO:0000313" key="2">
    <source>
        <dbReference type="EMBL" id="EDV94376.1"/>
    </source>
</evidence>
<dbReference type="GO" id="GO:0004867">
    <property type="term" value="F:serine-type endopeptidase inhibitor activity"/>
    <property type="evidence" value="ECO:0007669"/>
    <property type="project" value="InterPro"/>
</dbReference>
<dbReference type="InParanoid" id="B4JRI6"/>
<dbReference type="OrthoDB" id="4473401at2759"/>
<organism evidence="3">
    <name type="scientific">Drosophila grimshawi</name>
    <name type="common">Hawaiian fruit fly</name>
    <name type="synonym">Idiomyia grimshawi</name>
    <dbReference type="NCBI Taxonomy" id="7222"/>
    <lineage>
        <taxon>Eukaryota</taxon>
        <taxon>Metazoa</taxon>
        <taxon>Ecdysozoa</taxon>
        <taxon>Arthropoda</taxon>
        <taxon>Hexapoda</taxon>
        <taxon>Insecta</taxon>
        <taxon>Pterygota</taxon>
        <taxon>Neoptera</taxon>
        <taxon>Endopterygota</taxon>
        <taxon>Diptera</taxon>
        <taxon>Brachycera</taxon>
        <taxon>Muscomorpha</taxon>
        <taxon>Ephydroidea</taxon>
        <taxon>Drosophilidae</taxon>
        <taxon>Drosophila</taxon>
        <taxon>Hawaiian Drosophila</taxon>
    </lineage>
</organism>
<dbReference type="SMR" id="B4JRI6"/>
<gene>
    <name evidence="2" type="primary">Dgri\GH20811</name>
    <name evidence="2" type="ORF">Dgri_GH20811</name>
</gene>
<dbReference type="EMBL" id="CH916373">
    <property type="protein sequence ID" value="EDV94376.1"/>
    <property type="molecule type" value="Genomic_DNA"/>
</dbReference>
<reference evidence="2 3" key="1">
    <citation type="journal article" date="2007" name="Nature">
        <title>Evolution of genes and genomes on the Drosophila phylogeny.</title>
        <authorList>
            <consortium name="Drosophila 12 Genomes Consortium"/>
            <person name="Clark A.G."/>
            <person name="Eisen M.B."/>
            <person name="Smith D.R."/>
            <person name="Bergman C.M."/>
            <person name="Oliver B."/>
            <person name="Markow T.A."/>
            <person name="Kaufman T.C."/>
            <person name="Kellis M."/>
            <person name="Gelbart W."/>
            <person name="Iyer V.N."/>
            <person name="Pollard D.A."/>
            <person name="Sackton T.B."/>
            <person name="Larracuente A.M."/>
            <person name="Singh N.D."/>
            <person name="Abad J.P."/>
            <person name="Abt D.N."/>
            <person name="Adryan B."/>
            <person name="Aguade M."/>
            <person name="Akashi H."/>
            <person name="Anderson W.W."/>
            <person name="Aquadro C.F."/>
            <person name="Ardell D.H."/>
            <person name="Arguello R."/>
            <person name="Artieri C.G."/>
            <person name="Barbash D.A."/>
            <person name="Barker D."/>
            <person name="Barsanti P."/>
            <person name="Batterham P."/>
            <person name="Batzoglou S."/>
            <person name="Begun D."/>
            <person name="Bhutkar A."/>
            <person name="Blanco E."/>
            <person name="Bosak S.A."/>
            <person name="Bradley R.K."/>
            <person name="Brand A.D."/>
            <person name="Brent M.R."/>
            <person name="Brooks A.N."/>
            <person name="Brown R.H."/>
            <person name="Butlin R.K."/>
            <person name="Caggese C."/>
            <person name="Calvi B.R."/>
            <person name="Bernardo de Carvalho A."/>
            <person name="Caspi A."/>
            <person name="Castrezana S."/>
            <person name="Celniker S.E."/>
            <person name="Chang J.L."/>
            <person name="Chapple C."/>
            <person name="Chatterji S."/>
            <person name="Chinwalla A."/>
            <person name="Civetta A."/>
            <person name="Clifton S.W."/>
            <person name="Comeron J.M."/>
            <person name="Costello J.C."/>
            <person name="Coyne J.A."/>
            <person name="Daub J."/>
            <person name="David R.G."/>
            <person name="Delcher A.L."/>
            <person name="Delehaunty K."/>
            <person name="Do C.B."/>
            <person name="Ebling H."/>
            <person name="Edwards K."/>
            <person name="Eickbush T."/>
            <person name="Evans J.D."/>
            <person name="Filipski A."/>
            <person name="Findeiss S."/>
            <person name="Freyhult E."/>
            <person name="Fulton L."/>
            <person name="Fulton R."/>
            <person name="Garcia A.C."/>
            <person name="Gardiner A."/>
            <person name="Garfield D.A."/>
            <person name="Garvin B.E."/>
            <person name="Gibson G."/>
            <person name="Gilbert D."/>
            <person name="Gnerre S."/>
            <person name="Godfrey J."/>
            <person name="Good R."/>
            <person name="Gotea V."/>
            <person name="Gravely B."/>
            <person name="Greenberg A.J."/>
            <person name="Griffiths-Jones S."/>
            <person name="Gross S."/>
            <person name="Guigo R."/>
            <person name="Gustafson E.A."/>
            <person name="Haerty W."/>
            <person name="Hahn M.W."/>
            <person name="Halligan D.L."/>
            <person name="Halpern A.L."/>
            <person name="Halter G.M."/>
            <person name="Han M.V."/>
            <person name="Heger A."/>
            <person name="Hillier L."/>
            <person name="Hinrichs A.S."/>
            <person name="Holmes I."/>
            <person name="Hoskins R.A."/>
            <person name="Hubisz M.J."/>
            <person name="Hultmark D."/>
            <person name="Huntley M.A."/>
            <person name="Jaffe D.B."/>
            <person name="Jagadeeshan S."/>
            <person name="Jeck W.R."/>
            <person name="Johnson J."/>
            <person name="Jones C.D."/>
            <person name="Jordan W.C."/>
            <person name="Karpen G.H."/>
            <person name="Kataoka E."/>
            <person name="Keightley P.D."/>
            <person name="Kheradpour P."/>
            <person name="Kirkness E.F."/>
            <person name="Koerich L.B."/>
            <person name="Kristiansen K."/>
            <person name="Kudrna D."/>
            <person name="Kulathinal R.J."/>
            <person name="Kumar S."/>
            <person name="Kwok R."/>
            <person name="Lander E."/>
            <person name="Langley C.H."/>
            <person name="Lapoint R."/>
            <person name="Lazzaro B.P."/>
            <person name="Lee S.J."/>
            <person name="Levesque L."/>
            <person name="Li R."/>
            <person name="Lin C.F."/>
            <person name="Lin M.F."/>
            <person name="Lindblad-Toh K."/>
            <person name="Llopart A."/>
            <person name="Long M."/>
            <person name="Low L."/>
            <person name="Lozovsky E."/>
            <person name="Lu J."/>
            <person name="Luo M."/>
            <person name="Machado C.A."/>
            <person name="Makalowski W."/>
            <person name="Marzo M."/>
            <person name="Matsuda M."/>
            <person name="Matzkin L."/>
            <person name="McAllister B."/>
            <person name="McBride C.S."/>
            <person name="McKernan B."/>
            <person name="McKernan K."/>
            <person name="Mendez-Lago M."/>
            <person name="Minx P."/>
            <person name="Mollenhauer M.U."/>
            <person name="Montooth K."/>
            <person name="Mount S.M."/>
            <person name="Mu X."/>
            <person name="Myers E."/>
            <person name="Negre B."/>
            <person name="Newfeld S."/>
            <person name="Nielsen R."/>
            <person name="Noor M.A."/>
            <person name="O'Grady P."/>
            <person name="Pachter L."/>
            <person name="Papaceit M."/>
            <person name="Parisi M.J."/>
            <person name="Parisi M."/>
            <person name="Parts L."/>
            <person name="Pedersen J.S."/>
            <person name="Pesole G."/>
            <person name="Phillippy A.M."/>
            <person name="Ponting C.P."/>
            <person name="Pop M."/>
            <person name="Porcelli D."/>
            <person name="Powell J.R."/>
            <person name="Prohaska S."/>
            <person name="Pruitt K."/>
            <person name="Puig M."/>
            <person name="Quesneville H."/>
            <person name="Ram K.R."/>
            <person name="Rand D."/>
            <person name="Rasmussen M.D."/>
            <person name="Reed L.K."/>
            <person name="Reenan R."/>
            <person name="Reily A."/>
            <person name="Remington K.A."/>
            <person name="Rieger T.T."/>
            <person name="Ritchie M.G."/>
            <person name="Robin C."/>
            <person name="Rogers Y.H."/>
            <person name="Rohde C."/>
            <person name="Rozas J."/>
            <person name="Rubenfield M.J."/>
            <person name="Ruiz A."/>
            <person name="Russo S."/>
            <person name="Salzberg S.L."/>
            <person name="Sanchez-Gracia A."/>
            <person name="Saranga D.J."/>
            <person name="Sato H."/>
            <person name="Schaeffer S.W."/>
            <person name="Schatz M.C."/>
            <person name="Schlenke T."/>
            <person name="Schwartz R."/>
            <person name="Segarra C."/>
            <person name="Singh R.S."/>
            <person name="Sirot L."/>
            <person name="Sirota M."/>
            <person name="Sisneros N.B."/>
            <person name="Smith C.D."/>
            <person name="Smith T.F."/>
            <person name="Spieth J."/>
            <person name="Stage D.E."/>
            <person name="Stark A."/>
            <person name="Stephan W."/>
            <person name="Strausberg R.L."/>
            <person name="Strempel S."/>
            <person name="Sturgill D."/>
            <person name="Sutton G."/>
            <person name="Sutton G.G."/>
            <person name="Tao W."/>
            <person name="Teichmann S."/>
            <person name="Tobari Y.N."/>
            <person name="Tomimura Y."/>
            <person name="Tsolas J.M."/>
            <person name="Valente V.L."/>
            <person name="Venter E."/>
            <person name="Venter J.C."/>
            <person name="Vicario S."/>
            <person name="Vieira F.G."/>
            <person name="Vilella A.J."/>
            <person name="Villasante A."/>
            <person name="Walenz B."/>
            <person name="Wang J."/>
            <person name="Wasserman M."/>
            <person name="Watts T."/>
            <person name="Wilson D."/>
            <person name="Wilson R.K."/>
            <person name="Wing R.A."/>
            <person name="Wolfner M.F."/>
            <person name="Wong A."/>
            <person name="Wong G.K."/>
            <person name="Wu C.I."/>
            <person name="Wu G."/>
            <person name="Yamamoto D."/>
            <person name="Yang H.P."/>
            <person name="Yang S.P."/>
            <person name="Yorke J.A."/>
            <person name="Yoshida K."/>
            <person name="Zdobnov E."/>
            <person name="Zhang P."/>
            <person name="Zhang Y."/>
            <person name="Zimin A.V."/>
            <person name="Baldwin J."/>
            <person name="Abdouelleil A."/>
            <person name="Abdulkadir J."/>
            <person name="Abebe A."/>
            <person name="Abera B."/>
            <person name="Abreu J."/>
            <person name="Acer S.C."/>
            <person name="Aftuck L."/>
            <person name="Alexander A."/>
            <person name="An P."/>
            <person name="Anderson E."/>
            <person name="Anderson S."/>
            <person name="Arachi H."/>
            <person name="Azer M."/>
            <person name="Bachantsang P."/>
            <person name="Barry A."/>
            <person name="Bayul T."/>
            <person name="Berlin A."/>
            <person name="Bessette D."/>
            <person name="Bloom T."/>
            <person name="Blye J."/>
            <person name="Boguslavskiy L."/>
            <person name="Bonnet C."/>
            <person name="Boukhgalter B."/>
            <person name="Bourzgui I."/>
            <person name="Brown A."/>
            <person name="Cahill P."/>
            <person name="Channer S."/>
            <person name="Cheshatsang Y."/>
            <person name="Chuda L."/>
            <person name="Citroen M."/>
            <person name="Collymore A."/>
            <person name="Cooke P."/>
            <person name="Costello M."/>
            <person name="D'Aco K."/>
            <person name="Daza R."/>
            <person name="De Haan G."/>
            <person name="DeGray S."/>
            <person name="DeMaso C."/>
            <person name="Dhargay N."/>
            <person name="Dooley K."/>
            <person name="Dooley E."/>
            <person name="Doricent M."/>
            <person name="Dorje P."/>
            <person name="Dorjee K."/>
            <person name="Dupes A."/>
            <person name="Elong R."/>
            <person name="Falk J."/>
            <person name="Farina A."/>
            <person name="Faro S."/>
            <person name="Ferguson D."/>
            <person name="Fisher S."/>
            <person name="Foley C.D."/>
            <person name="Franke A."/>
            <person name="Friedrich D."/>
            <person name="Gadbois L."/>
            <person name="Gearin G."/>
            <person name="Gearin C.R."/>
            <person name="Giannoukos G."/>
            <person name="Goode T."/>
            <person name="Graham J."/>
            <person name="Grandbois E."/>
            <person name="Grewal S."/>
            <person name="Gyaltsen K."/>
            <person name="Hafez N."/>
            <person name="Hagos B."/>
            <person name="Hall J."/>
            <person name="Henson C."/>
            <person name="Hollinger A."/>
            <person name="Honan T."/>
            <person name="Huard M.D."/>
            <person name="Hughes L."/>
            <person name="Hurhula B."/>
            <person name="Husby M.E."/>
            <person name="Kamat A."/>
            <person name="Kanga B."/>
            <person name="Kashin S."/>
            <person name="Khazanovich D."/>
            <person name="Kisner P."/>
            <person name="Lance K."/>
            <person name="Lara M."/>
            <person name="Lee W."/>
            <person name="Lennon N."/>
            <person name="Letendre F."/>
            <person name="LeVine R."/>
            <person name="Lipovsky A."/>
            <person name="Liu X."/>
            <person name="Liu J."/>
            <person name="Liu S."/>
            <person name="Lokyitsang T."/>
            <person name="Lokyitsang Y."/>
            <person name="Lubonja R."/>
            <person name="Lui A."/>
            <person name="MacDonald P."/>
            <person name="Magnisalis V."/>
            <person name="Maru K."/>
            <person name="Matthews C."/>
            <person name="McCusker W."/>
            <person name="McDonough S."/>
            <person name="Mehta T."/>
            <person name="Meldrim J."/>
            <person name="Meneus L."/>
            <person name="Mihai O."/>
            <person name="Mihalev A."/>
            <person name="Mihova T."/>
            <person name="Mittelman R."/>
            <person name="Mlenga V."/>
            <person name="Montmayeur A."/>
            <person name="Mulrain L."/>
            <person name="Navidi A."/>
            <person name="Naylor J."/>
            <person name="Negash T."/>
            <person name="Nguyen T."/>
            <person name="Nguyen N."/>
            <person name="Nicol R."/>
            <person name="Norbu C."/>
            <person name="Norbu N."/>
            <person name="Novod N."/>
            <person name="O'Neill B."/>
            <person name="Osman S."/>
            <person name="Markiewicz E."/>
            <person name="Oyono O.L."/>
            <person name="Patti C."/>
            <person name="Phunkhang P."/>
            <person name="Pierre F."/>
            <person name="Priest M."/>
            <person name="Raghuraman S."/>
            <person name="Rege F."/>
            <person name="Reyes R."/>
            <person name="Rise C."/>
            <person name="Rogov P."/>
            <person name="Ross K."/>
            <person name="Ryan E."/>
            <person name="Settipalli S."/>
            <person name="Shea T."/>
            <person name="Sherpa N."/>
            <person name="Shi L."/>
            <person name="Shih D."/>
            <person name="Sparrow T."/>
            <person name="Spaulding J."/>
            <person name="Stalker J."/>
            <person name="Stange-Thomann N."/>
            <person name="Stavropoulos S."/>
            <person name="Stone C."/>
            <person name="Strader C."/>
            <person name="Tesfaye S."/>
            <person name="Thomson T."/>
            <person name="Thoulutsang Y."/>
            <person name="Thoulutsang D."/>
            <person name="Topham K."/>
            <person name="Topping I."/>
            <person name="Tsamla T."/>
            <person name="Vassiliev H."/>
            <person name="Vo A."/>
            <person name="Wangchuk T."/>
            <person name="Wangdi T."/>
            <person name="Weiand M."/>
            <person name="Wilkinson J."/>
            <person name="Wilson A."/>
            <person name="Yadav S."/>
            <person name="Young G."/>
            <person name="Yu Q."/>
            <person name="Zembek L."/>
            <person name="Zhong D."/>
            <person name="Zimmer A."/>
            <person name="Zwirko Z."/>
            <person name="Jaffe D.B."/>
            <person name="Alvarez P."/>
            <person name="Brockman W."/>
            <person name="Butler J."/>
            <person name="Chin C."/>
            <person name="Gnerre S."/>
            <person name="Grabherr M."/>
            <person name="Kleber M."/>
            <person name="Mauceli E."/>
            <person name="MacCallum I."/>
        </authorList>
    </citation>
    <scope>NUCLEOTIDE SEQUENCE [LARGE SCALE GENOMIC DNA]</scope>
    <source>
        <strain evidence="3">Tucson 15287-2541.00</strain>
    </source>
</reference>
<evidence type="ECO:0000313" key="3">
    <source>
        <dbReference type="Proteomes" id="UP000001070"/>
    </source>
</evidence>
<dbReference type="SUPFAM" id="SSF57362">
    <property type="entry name" value="BPTI-like"/>
    <property type="match status" value="1"/>
</dbReference>
<sequence>MDKSSICKGRGCGGNPNRFASELECRQACNPISKSDNNDYDEIVQVDFEEDYLDHVDYVEYDGGNSKKSDNDDLENIEEKKNSKEAANSETDDPQNNKKHELDNDDGKYVDITKREGK</sequence>
<feature type="region of interest" description="Disordered" evidence="1">
    <location>
        <begin position="61"/>
        <end position="118"/>
    </location>
</feature>
<feature type="compositionally biased region" description="Basic and acidic residues" evidence="1">
    <location>
        <begin position="65"/>
        <end position="84"/>
    </location>
</feature>